<feature type="compositionally biased region" description="Basic residues" evidence="2">
    <location>
        <begin position="16"/>
        <end position="25"/>
    </location>
</feature>
<dbReference type="AlphaFoldDB" id="A0A5J4YMP7"/>
<comment type="caution">
    <text evidence="4">The sequence shown here is derived from an EMBL/GenBank/DDBJ whole genome shotgun (WGS) entry which is preliminary data.</text>
</comment>
<evidence type="ECO:0000256" key="1">
    <source>
        <dbReference type="RuleBase" id="RU003682"/>
    </source>
</evidence>
<dbReference type="InterPro" id="IPR050231">
    <property type="entry name" value="Iron_ascorbate_oxido_reductase"/>
</dbReference>
<dbReference type="Gene3D" id="2.60.120.330">
    <property type="entry name" value="B-lactam Antibiotic, Isopenicillin N Synthase, Chain"/>
    <property type="match status" value="1"/>
</dbReference>
<dbReference type="InterPro" id="IPR005123">
    <property type="entry name" value="Oxoglu/Fe-dep_dioxygenase_dom"/>
</dbReference>
<dbReference type="OrthoDB" id="288590at2759"/>
<dbReference type="GO" id="GO:0046872">
    <property type="term" value="F:metal ion binding"/>
    <property type="evidence" value="ECO:0007669"/>
    <property type="project" value="UniProtKB-KW"/>
</dbReference>
<keyword evidence="1" id="KW-0479">Metal-binding</keyword>
<dbReference type="PRINTS" id="PR00682">
    <property type="entry name" value="IPNSYNTHASE"/>
</dbReference>
<dbReference type="EMBL" id="VRMN01000010">
    <property type="protein sequence ID" value="KAA8492230.1"/>
    <property type="molecule type" value="Genomic_DNA"/>
</dbReference>
<proteinExistence type="inferred from homology"/>
<evidence type="ECO:0000313" key="5">
    <source>
        <dbReference type="Proteomes" id="UP000324585"/>
    </source>
</evidence>
<keyword evidence="4" id="KW-0223">Dioxygenase</keyword>
<name>A0A5J4YMP7_PORPP</name>
<dbReference type="Pfam" id="PF14226">
    <property type="entry name" value="DIOX_N"/>
    <property type="match status" value="1"/>
</dbReference>
<dbReference type="GO" id="GO:0051213">
    <property type="term" value="F:dioxygenase activity"/>
    <property type="evidence" value="ECO:0007669"/>
    <property type="project" value="UniProtKB-KW"/>
</dbReference>
<feature type="region of interest" description="Disordered" evidence="2">
    <location>
        <begin position="1"/>
        <end position="38"/>
    </location>
</feature>
<dbReference type="PANTHER" id="PTHR47990">
    <property type="entry name" value="2-OXOGLUTARATE (2OG) AND FE(II)-DEPENDENT OXYGENASE SUPERFAMILY PROTEIN-RELATED"/>
    <property type="match status" value="1"/>
</dbReference>
<dbReference type="InterPro" id="IPR027443">
    <property type="entry name" value="IPNS-like_sf"/>
</dbReference>
<accession>A0A5J4YMP7</accession>
<dbReference type="Proteomes" id="UP000324585">
    <property type="component" value="Unassembled WGS sequence"/>
</dbReference>
<keyword evidence="5" id="KW-1185">Reference proteome</keyword>
<dbReference type="InterPro" id="IPR044861">
    <property type="entry name" value="IPNS-like_FE2OG_OXY"/>
</dbReference>
<reference evidence="5" key="1">
    <citation type="journal article" date="2019" name="Nat. Commun.">
        <title>Expansion of phycobilisome linker gene families in mesophilic red algae.</title>
        <authorList>
            <person name="Lee J."/>
            <person name="Kim D."/>
            <person name="Bhattacharya D."/>
            <person name="Yoon H.S."/>
        </authorList>
    </citation>
    <scope>NUCLEOTIDE SEQUENCE [LARGE SCALE GENOMIC DNA]</scope>
    <source>
        <strain evidence="5">CCMP 1328</strain>
    </source>
</reference>
<sequence>MLRVRPSRQQLLRRAGSSRRHVSRRASRERAGATRRSLVSNVPENSRTLVPVVDVGALLDDHGTCAVRAARAADCSADHIVCRRKDEEAQRRAGEALFHAASQVGLFYVIHHGVPERLLALAREHATRFFDLPLAAKQRISVRHCASHARGFQQVGENVTQGRHDQHEALDAYREIDTAHRHPTDCAGGEPMAGLNQWPAELLPQIREFFHFEYVPAMLSLGARVMHGLALGMGSRMGIHDARFFEPYFDRSFWVLRLIRYPPVCRSMDGHDQGCGEHTDYGMLTILNQEPTSHHQECLEAQLSSGQWVAVPPIPGALAVNVGDMLEVWTGGRLRATPHRVRAPEITSPGKTAEDAKGRLSIPFFFEPNFDAVIVPLHMNMTGYDDSASVQDSKCVFKPIRYGDHLMRKIATNFASADPLAIHVEPGMLLYYSSRHKRFVRAPWLEHSWLARCTKMTFDEVHNLDASFVDTSQRHQTNPGKAADEN</sequence>
<dbReference type="PROSITE" id="PS51471">
    <property type="entry name" value="FE2OG_OXY"/>
    <property type="match status" value="1"/>
</dbReference>
<gene>
    <name evidence="4" type="ORF">FVE85_3668</name>
</gene>
<evidence type="ECO:0000259" key="3">
    <source>
        <dbReference type="PROSITE" id="PS51471"/>
    </source>
</evidence>
<comment type="similarity">
    <text evidence="1">Belongs to the iron/ascorbate-dependent oxidoreductase family.</text>
</comment>
<keyword evidence="1" id="KW-0560">Oxidoreductase</keyword>
<dbReference type="InterPro" id="IPR026992">
    <property type="entry name" value="DIOX_N"/>
</dbReference>
<organism evidence="4 5">
    <name type="scientific">Porphyridium purpureum</name>
    <name type="common">Red alga</name>
    <name type="synonym">Porphyridium cruentum</name>
    <dbReference type="NCBI Taxonomy" id="35688"/>
    <lineage>
        <taxon>Eukaryota</taxon>
        <taxon>Rhodophyta</taxon>
        <taxon>Bangiophyceae</taxon>
        <taxon>Porphyridiales</taxon>
        <taxon>Porphyridiaceae</taxon>
        <taxon>Porphyridium</taxon>
    </lineage>
</organism>
<dbReference type="SUPFAM" id="SSF51197">
    <property type="entry name" value="Clavaminate synthase-like"/>
    <property type="match status" value="1"/>
</dbReference>
<dbReference type="Pfam" id="PF03171">
    <property type="entry name" value="2OG-FeII_Oxy"/>
    <property type="match status" value="1"/>
</dbReference>
<protein>
    <submittedName>
        <fullName evidence="4">Putative 2-oxoglutarate-dependent dioxygenase</fullName>
    </submittedName>
</protein>
<keyword evidence="1" id="KW-0408">Iron</keyword>
<evidence type="ECO:0000313" key="4">
    <source>
        <dbReference type="EMBL" id="KAA8492230.1"/>
    </source>
</evidence>
<feature type="domain" description="Fe2OG dioxygenase" evidence="3">
    <location>
        <begin position="251"/>
        <end position="368"/>
    </location>
</feature>
<dbReference type="OMA" id="KWYPELY"/>
<evidence type="ECO:0000256" key="2">
    <source>
        <dbReference type="SAM" id="MobiDB-lite"/>
    </source>
</evidence>